<name>A0AC35G0N9_9BILA</name>
<proteinExistence type="predicted"/>
<evidence type="ECO:0000313" key="2">
    <source>
        <dbReference type="WBParaSite" id="PS1159_v2.g22293.t1"/>
    </source>
</evidence>
<protein>
    <submittedName>
        <fullName evidence="2">Major facilitator superfamily (MFS) profile domain-containing protein</fullName>
    </submittedName>
</protein>
<sequence length="385" mass="43423">MLERFSGSLSSGLSNDTTFFEIGCSHYIVREAGLSVFTIAAILCVPVISHLSDVYGRKPLLIICVCVAMIASFLCSVAPTYWSFLILRFIVGGATDAYATISSILSCELVAQDSRSWVGLVFTTAWVGGYLYVGLLSVFRLSWRFFYALTTLPMLISFMYFFWIPESPHWLASHGKYCQLRKYVDDSMKFNNKDVNLSVCLIASQRKRARKYAAEGGEGQYKRAFKTPIFIIFILINGFLQFITQIYYFALTFSSLTLSEDKFLGYMLSGFIEIPGGIIVIPLMKYFGRKTLIISSLFLQGILIAGYPYVQETDYIWFAITLNLLGKLSNGIIQVVHPVIVTEMLPTKMRTMIYSVVNIPQSFGILLAPYLKYTVCFFSLPELAK</sequence>
<organism evidence="1 2">
    <name type="scientific">Panagrolaimus sp. PS1159</name>
    <dbReference type="NCBI Taxonomy" id="55785"/>
    <lineage>
        <taxon>Eukaryota</taxon>
        <taxon>Metazoa</taxon>
        <taxon>Ecdysozoa</taxon>
        <taxon>Nematoda</taxon>
        <taxon>Chromadorea</taxon>
        <taxon>Rhabditida</taxon>
        <taxon>Tylenchina</taxon>
        <taxon>Panagrolaimomorpha</taxon>
        <taxon>Panagrolaimoidea</taxon>
        <taxon>Panagrolaimidae</taxon>
        <taxon>Panagrolaimus</taxon>
    </lineage>
</organism>
<dbReference type="Proteomes" id="UP000887580">
    <property type="component" value="Unplaced"/>
</dbReference>
<dbReference type="WBParaSite" id="PS1159_v2.g22293.t1">
    <property type="protein sequence ID" value="PS1159_v2.g22293.t1"/>
    <property type="gene ID" value="PS1159_v2.g22293"/>
</dbReference>
<evidence type="ECO:0000313" key="1">
    <source>
        <dbReference type="Proteomes" id="UP000887580"/>
    </source>
</evidence>
<reference evidence="2" key="1">
    <citation type="submission" date="2022-11" db="UniProtKB">
        <authorList>
            <consortium name="WormBaseParasite"/>
        </authorList>
    </citation>
    <scope>IDENTIFICATION</scope>
</reference>
<accession>A0AC35G0N9</accession>